<proteinExistence type="predicted"/>
<keyword evidence="3" id="KW-1185">Reference proteome</keyword>
<evidence type="ECO:0000313" key="3">
    <source>
        <dbReference type="Proteomes" id="UP000094444"/>
    </source>
</evidence>
<evidence type="ECO:0000313" key="2">
    <source>
        <dbReference type="EMBL" id="POS77909.1"/>
    </source>
</evidence>
<dbReference type="OrthoDB" id="5229184at2759"/>
<accession>A0A2P5I5W8</accession>
<feature type="chain" id="PRO_5015125628" evidence="1">
    <location>
        <begin position="20"/>
        <end position="133"/>
    </location>
</feature>
<reference evidence="2" key="1">
    <citation type="submission" date="2017-09" db="EMBL/GenBank/DDBJ databases">
        <title>Polyketide synthases of a Diaporthe helianthi virulent isolate.</title>
        <authorList>
            <person name="Baroncelli R."/>
        </authorList>
    </citation>
    <scope>NUCLEOTIDE SEQUENCE [LARGE SCALE GENOMIC DNA]</scope>
    <source>
        <strain evidence="2">7/96</strain>
    </source>
</reference>
<comment type="caution">
    <text evidence="2">The sequence shown here is derived from an EMBL/GenBank/DDBJ whole genome shotgun (WGS) entry which is preliminary data.</text>
</comment>
<dbReference type="InParanoid" id="A0A2P5I5W8"/>
<dbReference type="AlphaFoldDB" id="A0A2P5I5W8"/>
<dbReference type="EMBL" id="MAVT02000230">
    <property type="protein sequence ID" value="POS77909.1"/>
    <property type="molecule type" value="Genomic_DNA"/>
</dbReference>
<keyword evidence="1" id="KW-0732">Signal</keyword>
<dbReference type="Proteomes" id="UP000094444">
    <property type="component" value="Unassembled WGS sequence"/>
</dbReference>
<gene>
    <name evidence="2" type="ORF">DHEL01_v203701</name>
</gene>
<organism evidence="2 3">
    <name type="scientific">Diaporthe helianthi</name>
    <dbReference type="NCBI Taxonomy" id="158607"/>
    <lineage>
        <taxon>Eukaryota</taxon>
        <taxon>Fungi</taxon>
        <taxon>Dikarya</taxon>
        <taxon>Ascomycota</taxon>
        <taxon>Pezizomycotina</taxon>
        <taxon>Sordariomycetes</taxon>
        <taxon>Sordariomycetidae</taxon>
        <taxon>Diaporthales</taxon>
        <taxon>Diaporthaceae</taxon>
        <taxon>Diaporthe</taxon>
    </lineage>
</organism>
<protein>
    <submittedName>
        <fullName evidence="2">Uncharacterized protein</fullName>
    </submittedName>
</protein>
<name>A0A2P5I5W8_DIAHE</name>
<feature type="signal peptide" evidence="1">
    <location>
        <begin position="1"/>
        <end position="19"/>
    </location>
</feature>
<evidence type="ECO:0000256" key="1">
    <source>
        <dbReference type="SAM" id="SignalP"/>
    </source>
</evidence>
<sequence length="133" mass="14242">MAKLFSILLAVLSVAVTAAASVTEPDQVAERRSTPTCVDGSRASPSGYEINYAAVGDPAGNRLYDIDPAFIIDHSVGSTMSLYMVHEDDASVYGSFKCQYTCNGTPGCVSFFGRFVQVNSSSERFECLGFDTL</sequence>